<reference evidence="4 5" key="1">
    <citation type="submission" date="2016-10" db="EMBL/GenBank/DDBJ databases">
        <authorList>
            <person name="de Groot N.N."/>
        </authorList>
    </citation>
    <scope>NUCLEOTIDE SEQUENCE [LARGE SCALE GENOMIC DNA]</scope>
    <source>
        <strain evidence="4 5">CGMCC 1.7666</strain>
    </source>
</reference>
<evidence type="ECO:0000313" key="4">
    <source>
        <dbReference type="EMBL" id="SCY73257.1"/>
    </source>
</evidence>
<keyword evidence="5" id="KW-1185">Reference proteome</keyword>
<dbReference type="InterPro" id="IPR036249">
    <property type="entry name" value="Thioredoxin-like_sf"/>
</dbReference>
<dbReference type="InterPro" id="IPR036282">
    <property type="entry name" value="Glutathione-S-Trfase_C_sf"/>
</dbReference>
<accession>A0A1G5IBE8</accession>
<dbReference type="AlphaFoldDB" id="A0A1G5IBE8"/>
<proteinExistence type="inferred from homology"/>
<evidence type="ECO:0000313" key="5">
    <source>
        <dbReference type="Proteomes" id="UP000199569"/>
    </source>
</evidence>
<comment type="similarity">
    <text evidence="1">Belongs to the GST superfamily.</text>
</comment>
<dbReference type="SFLD" id="SFLDG00358">
    <property type="entry name" value="Main_(cytGST)"/>
    <property type="match status" value="1"/>
</dbReference>
<dbReference type="InterPro" id="IPR004045">
    <property type="entry name" value="Glutathione_S-Trfase_N"/>
</dbReference>
<organism evidence="4 5">
    <name type="scientific">Microvirga guangxiensis</name>
    <dbReference type="NCBI Taxonomy" id="549386"/>
    <lineage>
        <taxon>Bacteria</taxon>
        <taxon>Pseudomonadati</taxon>
        <taxon>Pseudomonadota</taxon>
        <taxon>Alphaproteobacteria</taxon>
        <taxon>Hyphomicrobiales</taxon>
        <taxon>Methylobacteriaceae</taxon>
        <taxon>Microvirga</taxon>
    </lineage>
</organism>
<dbReference type="SUPFAM" id="SSF47616">
    <property type="entry name" value="GST C-terminal domain-like"/>
    <property type="match status" value="1"/>
</dbReference>
<dbReference type="EMBL" id="FMVJ01000005">
    <property type="protein sequence ID" value="SCY73257.1"/>
    <property type="molecule type" value="Genomic_DNA"/>
</dbReference>
<dbReference type="InterPro" id="IPR004046">
    <property type="entry name" value="GST_C"/>
</dbReference>
<keyword evidence="4" id="KW-0808">Transferase</keyword>
<dbReference type="PROSITE" id="PS50404">
    <property type="entry name" value="GST_NTER"/>
    <property type="match status" value="1"/>
</dbReference>
<dbReference type="CDD" id="cd03057">
    <property type="entry name" value="GST_N_Beta"/>
    <property type="match status" value="1"/>
</dbReference>
<dbReference type="SFLD" id="SFLDS00019">
    <property type="entry name" value="Glutathione_Transferase_(cytos"/>
    <property type="match status" value="1"/>
</dbReference>
<evidence type="ECO:0000259" key="2">
    <source>
        <dbReference type="PROSITE" id="PS50404"/>
    </source>
</evidence>
<dbReference type="Gene3D" id="3.40.30.10">
    <property type="entry name" value="Glutaredoxin"/>
    <property type="match status" value="1"/>
</dbReference>
<dbReference type="GO" id="GO:0016740">
    <property type="term" value="F:transferase activity"/>
    <property type="evidence" value="ECO:0007669"/>
    <property type="project" value="UniProtKB-KW"/>
</dbReference>
<dbReference type="InterPro" id="IPR010987">
    <property type="entry name" value="Glutathione-S-Trfase_C-like"/>
</dbReference>
<dbReference type="SUPFAM" id="SSF52833">
    <property type="entry name" value="Thioredoxin-like"/>
    <property type="match status" value="1"/>
</dbReference>
<sequence>MLTKRPFAMLALYYYPGNASLLPHMMLREIRVPFDMRLVDRDQNAQKSDEYLKLNPNGRIPVLVDGDLVLFETSAIALHLVDRFPEAGLAPSFGTKERAEFYKWMVHLTNTPQAEYRAWFYPHEHVSDEAAIPAAQKAAEQRLYRMFDVISEQLGDKTWLLGDRFSAADLFLFMLIRWGRAMPRPPRTLPNLNALAERVLARPAVQAALEAEGLKAPIF</sequence>
<feature type="domain" description="GST C-terminal" evidence="3">
    <location>
        <begin position="94"/>
        <end position="218"/>
    </location>
</feature>
<evidence type="ECO:0000259" key="3">
    <source>
        <dbReference type="PROSITE" id="PS50405"/>
    </source>
</evidence>
<dbReference type="RefSeq" id="WP_244510477.1">
    <property type="nucleotide sequence ID" value="NZ_FMVJ01000005.1"/>
</dbReference>
<dbReference type="InterPro" id="IPR040079">
    <property type="entry name" value="Glutathione_S-Trfase"/>
</dbReference>
<dbReference type="Pfam" id="PF00043">
    <property type="entry name" value="GST_C"/>
    <property type="match status" value="1"/>
</dbReference>
<dbReference type="STRING" id="549386.SAMN02927923_02186"/>
<protein>
    <submittedName>
        <fullName evidence="4">Glutathione S-transferase</fullName>
    </submittedName>
</protein>
<dbReference type="PANTHER" id="PTHR44051:SF8">
    <property type="entry name" value="GLUTATHIONE S-TRANSFERASE GSTA"/>
    <property type="match status" value="1"/>
</dbReference>
<evidence type="ECO:0000256" key="1">
    <source>
        <dbReference type="RuleBase" id="RU003494"/>
    </source>
</evidence>
<dbReference type="PANTHER" id="PTHR44051">
    <property type="entry name" value="GLUTATHIONE S-TRANSFERASE-RELATED"/>
    <property type="match status" value="1"/>
</dbReference>
<feature type="domain" description="GST N-terminal" evidence="2">
    <location>
        <begin position="7"/>
        <end position="88"/>
    </location>
</feature>
<name>A0A1G5IBE8_9HYPH</name>
<dbReference type="SFLD" id="SFLDG01150">
    <property type="entry name" value="Main.1:_Beta-like"/>
    <property type="match status" value="1"/>
</dbReference>
<dbReference type="PROSITE" id="PS50405">
    <property type="entry name" value="GST_CTER"/>
    <property type="match status" value="1"/>
</dbReference>
<dbReference type="Proteomes" id="UP000199569">
    <property type="component" value="Unassembled WGS sequence"/>
</dbReference>
<dbReference type="CDD" id="cd03188">
    <property type="entry name" value="GST_C_Beta"/>
    <property type="match status" value="1"/>
</dbReference>
<dbReference type="Pfam" id="PF02798">
    <property type="entry name" value="GST_N"/>
    <property type="match status" value="1"/>
</dbReference>
<dbReference type="Gene3D" id="1.20.1050.10">
    <property type="match status" value="1"/>
</dbReference>
<gene>
    <name evidence="4" type="ORF">SAMN02927923_02186</name>
</gene>